<feature type="transmembrane region" description="Helical" evidence="1">
    <location>
        <begin position="112"/>
        <end position="129"/>
    </location>
</feature>
<dbReference type="EMBL" id="JARKIK010001114">
    <property type="protein sequence ID" value="KAK8719921.1"/>
    <property type="molecule type" value="Genomic_DNA"/>
</dbReference>
<protein>
    <submittedName>
        <fullName evidence="2">Uncharacterized protein</fullName>
    </submittedName>
</protein>
<comment type="caution">
    <text evidence="2">The sequence shown here is derived from an EMBL/GenBank/DDBJ whole genome shotgun (WGS) entry which is preliminary data.</text>
</comment>
<feature type="transmembrane region" description="Helical" evidence="1">
    <location>
        <begin position="273"/>
        <end position="294"/>
    </location>
</feature>
<keyword evidence="3" id="KW-1185">Reference proteome</keyword>
<name>A0AAW0VSH1_CHEQU</name>
<keyword evidence="1" id="KW-0472">Membrane</keyword>
<proteinExistence type="predicted"/>
<keyword evidence="1" id="KW-0812">Transmembrane</keyword>
<reference evidence="2 3" key="1">
    <citation type="journal article" date="2024" name="BMC Genomics">
        <title>Genome assembly of redclaw crayfish (Cherax quadricarinatus) provides insights into its immune adaptation and hypoxia tolerance.</title>
        <authorList>
            <person name="Liu Z."/>
            <person name="Zheng J."/>
            <person name="Li H."/>
            <person name="Fang K."/>
            <person name="Wang S."/>
            <person name="He J."/>
            <person name="Zhou D."/>
            <person name="Weng S."/>
            <person name="Chi M."/>
            <person name="Gu Z."/>
            <person name="He J."/>
            <person name="Li F."/>
            <person name="Wang M."/>
        </authorList>
    </citation>
    <scope>NUCLEOTIDE SEQUENCE [LARGE SCALE GENOMIC DNA]</scope>
    <source>
        <strain evidence="2">ZL_2023a</strain>
    </source>
</reference>
<dbReference type="Proteomes" id="UP001445076">
    <property type="component" value="Unassembled WGS sequence"/>
</dbReference>
<accession>A0AAW0VSH1</accession>
<gene>
    <name evidence="2" type="ORF">OTU49_013692</name>
</gene>
<organism evidence="2 3">
    <name type="scientific">Cherax quadricarinatus</name>
    <name type="common">Australian red claw crayfish</name>
    <dbReference type="NCBI Taxonomy" id="27406"/>
    <lineage>
        <taxon>Eukaryota</taxon>
        <taxon>Metazoa</taxon>
        <taxon>Ecdysozoa</taxon>
        <taxon>Arthropoda</taxon>
        <taxon>Crustacea</taxon>
        <taxon>Multicrustacea</taxon>
        <taxon>Malacostraca</taxon>
        <taxon>Eumalacostraca</taxon>
        <taxon>Eucarida</taxon>
        <taxon>Decapoda</taxon>
        <taxon>Pleocyemata</taxon>
        <taxon>Astacidea</taxon>
        <taxon>Parastacoidea</taxon>
        <taxon>Parastacidae</taxon>
        <taxon>Cherax</taxon>
    </lineage>
</organism>
<evidence type="ECO:0000313" key="3">
    <source>
        <dbReference type="Proteomes" id="UP001445076"/>
    </source>
</evidence>
<feature type="transmembrane region" description="Helical" evidence="1">
    <location>
        <begin position="171"/>
        <end position="188"/>
    </location>
</feature>
<evidence type="ECO:0000313" key="2">
    <source>
        <dbReference type="EMBL" id="KAK8719921.1"/>
    </source>
</evidence>
<dbReference type="AlphaFoldDB" id="A0AAW0VSH1"/>
<feature type="transmembrane region" description="Helical" evidence="1">
    <location>
        <begin position="33"/>
        <end position="53"/>
    </location>
</feature>
<evidence type="ECO:0000256" key="1">
    <source>
        <dbReference type="SAM" id="Phobius"/>
    </source>
</evidence>
<sequence>MEGHRRHNGREIFTTLVRVIQWILGIKDPLNTIPVYCSVICFVINIVLFFITLGYELDGESDIVCYSQGSGFKTRVEDDNVINICRTHYRVRSAGGDLNSYSPVLSFMKERIIVVSFLNLIPIVLKLFLEHKPIKAFLQSPGKSDEEIQKNTKKYWNNYAGSHGGLLRTRFIIAIVCIMVPITQMYIMDLATNGKFFRIPTFYPFTRQENTFTDLVRDSTSNQNTRDSNKNELGNMLPVTALCSITPNMALSILNTEIYGCRYSHNQSYEAVLYVQFVIYCINTLISVFCVLYYTLALLPCQGRAGVPLSPYYQNSTKQILKAYSEDELWVLGHLKTVAGHDTLVTCFNKMLQLLEENSPQEEHLQTIVPV</sequence>
<keyword evidence="1" id="KW-1133">Transmembrane helix</keyword>